<dbReference type="AlphaFoldDB" id="A0A3R9PA22"/>
<dbReference type="RefSeq" id="WP_125554092.1">
    <property type="nucleotide sequence ID" value="NZ_RBVX01000002.1"/>
</dbReference>
<comment type="caution">
    <text evidence="2">The sequence shown here is derived from an EMBL/GenBank/DDBJ whole genome shotgun (WGS) entry which is preliminary data.</text>
</comment>
<dbReference type="SUPFAM" id="SSF55545">
    <property type="entry name" value="beta-N-acetylhexosaminidase-like domain"/>
    <property type="match status" value="1"/>
</dbReference>
<dbReference type="Gene3D" id="3.30.379.10">
    <property type="entry name" value="Chitobiase/beta-hexosaminidase domain 2-like"/>
    <property type="match status" value="1"/>
</dbReference>
<dbReference type="Gene3D" id="3.20.20.520">
    <property type="entry name" value="Glycosyl hydrolase family 115"/>
    <property type="match status" value="1"/>
</dbReference>
<dbReference type="EMBL" id="RBVX01000002">
    <property type="protein sequence ID" value="RSL34704.1"/>
    <property type="molecule type" value="Genomic_DNA"/>
</dbReference>
<protein>
    <recommendedName>
        <fullName evidence="4">Glycosyl hydrolase family 115</fullName>
    </recommendedName>
</protein>
<keyword evidence="1" id="KW-0378">Hydrolase</keyword>
<evidence type="ECO:0000313" key="3">
    <source>
        <dbReference type="Proteomes" id="UP000275076"/>
    </source>
</evidence>
<dbReference type="InterPro" id="IPR042301">
    <property type="entry name" value="GH115_sf"/>
</dbReference>
<dbReference type="GO" id="GO:0016787">
    <property type="term" value="F:hydrolase activity"/>
    <property type="evidence" value="ECO:0007669"/>
    <property type="project" value="UniProtKB-KW"/>
</dbReference>
<evidence type="ECO:0000256" key="1">
    <source>
        <dbReference type="ARBA" id="ARBA00022801"/>
    </source>
</evidence>
<proteinExistence type="predicted"/>
<gene>
    <name evidence="2" type="ORF">D7Z54_02355</name>
</gene>
<organism evidence="2 3">
    <name type="scientific">Salibacterium salarium</name>
    <dbReference type="NCBI Taxonomy" id="284579"/>
    <lineage>
        <taxon>Bacteria</taxon>
        <taxon>Bacillati</taxon>
        <taxon>Bacillota</taxon>
        <taxon>Bacilli</taxon>
        <taxon>Bacillales</taxon>
        <taxon>Bacillaceae</taxon>
    </lineage>
</organism>
<evidence type="ECO:0000313" key="2">
    <source>
        <dbReference type="EMBL" id="RSL34704.1"/>
    </source>
</evidence>
<evidence type="ECO:0008006" key="4">
    <source>
        <dbReference type="Google" id="ProtNLM"/>
    </source>
</evidence>
<name>A0A3R9PA22_9BACI</name>
<dbReference type="InterPro" id="IPR031924">
    <property type="entry name" value="GH115"/>
</dbReference>
<reference evidence="2 3" key="1">
    <citation type="submission" date="2018-10" db="EMBL/GenBank/DDBJ databases">
        <title>Draft genome sequence of Bacillus salarius IM0101, isolated from a hypersaline soil in Inner Mongolia, China.</title>
        <authorList>
            <person name="Yamprayoonswat W."/>
            <person name="Boonvisut S."/>
            <person name="Jumpathong W."/>
            <person name="Sittihan S."/>
            <person name="Ruangsuj P."/>
            <person name="Wanthongcharoen S."/>
            <person name="Thongpramul N."/>
            <person name="Pimmason S."/>
            <person name="Yu B."/>
            <person name="Yasawong M."/>
        </authorList>
    </citation>
    <scope>NUCLEOTIDE SEQUENCE [LARGE SCALE GENOMIC DNA]</scope>
    <source>
        <strain evidence="2 3">IM0101</strain>
    </source>
</reference>
<dbReference type="Pfam" id="PF15979">
    <property type="entry name" value="Glyco_hydro_115"/>
    <property type="match status" value="1"/>
</dbReference>
<dbReference type="InterPro" id="IPR029018">
    <property type="entry name" value="Hex-like_dom2"/>
</dbReference>
<dbReference type="PANTHER" id="PTHR37842:SF2">
    <property type="entry name" value="GYLCOSYL HYDROLASE 115 C-TERMINAL DOMAIN-CONTAINING PROTEIN"/>
    <property type="match status" value="1"/>
</dbReference>
<keyword evidence="3" id="KW-1185">Reference proteome</keyword>
<dbReference type="OrthoDB" id="8727830at2"/>
<dbReference type="Proteomes" id="UP000275076">
    <property type="component" value="Unassembled WGS sequence"/>
</dbReference>
<sequence length="685" mass="80028">MKDFIFDKNTTIFYPQNIPLSVQHGIDIFLKDVEKVLQGRPKLTSEENATFIIRYADKEDDTTQYPEGYSIRFTRTNNQTIMYVIGADDLGIVYGLLHISETYFSIDPFWYWADLPPTPRSAISIPTVPYDSIKPAVEFRGWFINDEVCLIGWDDVYPPTKDTWFPVFEALLRCGGNMVLPGTDLPKDGIHAELAAEMGLWVTHHHAEPLGAEMFLRAHPREKPSYQENPMLFEQLWKEAIEKQKNKKIVWVLSFRGQGDKPFWEDDPSFDTPEKRGALISEVIWKQFELIQEKVEDPYCCTAMYGEIAELYQQGMLNLPEKVIKIWADNGYGRMVSRRHGNDNKRVASLPSTSESGLHGLYYHVTFHDLQASNHLTMFPSSSGLIQEELDNVFKHDITRYWLINSGNIRMHTYYLDVISKMWMNKEVDVDNLLKQFVERGYSSLHQEIIDIYKFFSECTIQYGPHRDDKAGEEFYHHPARIIIGRWMTGKGHEPEEKLIWAAGEQAFYEQVVWFHNKCSEALKSWTSLLTKAETTMEKLPALEQQRFYDQLLVQIKIHESGCKGFVSLCDAYFSAQNRQYPSAFVQAHLALQYYEEGKAAMKKSEHGKWENFYSADWLTNMDATIYSIQTLRSYIRMFGDNPDYFIWYKEYLMPETEKYIYLENTHREPLSDEKLANALLEYLF</sequence>
<dbReference type="PANTHER" id="PTHR37842">
    <property type="match status" value="1"/>
</dbReference>
<accession>A0A3R9PA22</accession>
<dbReference type="GO" id="GO:0005975">
    <property type="term" value="P:carbohydrate metabolic process"/>
    <property type="evidence" value="ECO:0007669"/>
    <property type="project" value="UniProtKB-ARBA"/>
</dbReference>